<evidence type="ECO:0000313" key="1">
    <source>
        <dbReference type="EMBL" id="GGX16519.1"/>
    </source>
</evidence>
<accession>A0ABQ2XGN1</accession>
<reference evidence="2" key="1">
    <citation type="journal article" date="2019" name="Int. J. Syst. Evol. Microbiol.">
        <title>The Global Catalogue of Microorganisms (GCM) 10K type strain sequencing project: providing services to taxonomists for standard genome sequencing and annotation.</title>
        <authorList>
            <consortium name="The Broad Institute Genomics Platform"/>
            <consortium name="The Broad Institute Genome Sequencing Center for Infectious Disease"/>
            <person name="Wu L."/>
            <person name="Ma J."/>
        </authorList>
    </citation>
    <scope>NUCLEOTIDE SEQUENCE [LARGE SCALE GENOMIC DNA]</scope>
    <source>
        <strain evidence="2">JCM 4866</strain>
    </source>
</reference>
<keyword evidence="2" id="KW-1185">Reference proteome</keyword>
<dbReference type="Proteomes" id="UP000617743">
    <property type="component" value="Unassembled WGS sequence"/>
</dbReference>
<dbReference type="Gene3D" id="1.10.357.10">
    <property type="entry name" value="Tetracycline Repressor, domain 2"/>
    <property type="match status" value="1"/>
</dbReference>
<comment type="caution">
    <text evidence="1">The sequence shown here is derived from an EMBL/GenBank/DDBJ whole genome shotgun (WGS) entry which is preliminary data.</text>
</comment>
<proteinExistence type="predicted"/>
<gene>
    <name evidence="1" type="ORF">GCM10010383_53190</name>
</gene>
<sequence length="83" mass="8661">MRSGCWRVRREGLGRRVPLAVADGIAAHLAPDGPQQACVKALGLLALIAGALQLSRVLADPKPADEVLEQGIHNATALMRAAS</sequence>
<name>A0ABQ2XGN1_9ACTN</name>
<evidence type="ECO:0000313" key="2">
    <source>
        <dbReference type="Proteomes" id="UP000617743"/>
    </source>
</evidence>
<organism evidence="1 2">
    <name type="scientific">Streptomyces lomondensis</name>
    <dbReference type="NCBI Taxonomy" id="68229"/>
    <lineage>
        <taxon>Bacteria</taxon>
        <taxon>Bacillati</taxon>
        <taxon>Actinomycetota</taxon>
        <taxon>Actinomycetes</taxon>
        <taxon>Kitasatosporales</taxon>
        <taxon>Streptomycetaceae</taxon>
        <taxon>Streptomyces</taxon>
    </lineage>
</organism>
<dbReference type="EMBL" id="BMWC01000008">
    <property type="protein sequence ID" value="GGX16519.1"/>
    <property type="molecule type" value="Genomic_DNA"/>
</dbReference>
<protein>
    <submittedName>
        <fullName evidence="1">Uncharacterized protein</fullName>
    </submittedName>
</protein>